<dbReference type="SUPFAM" id="SSF46894">
    <property type="entry name" value="C-terminal effector domain of the bipartite response regulators"/>
    <property type="match status" value="1"/>
</dbReference>
<dbReference type="GO" id="GO:0006355">
    <property type="term" value="P:regulation of DNA-templated transcription"/>
    <property type="evidence" value="ECO:0007669"/>
    <property type="project" value="InterPro"/>
</dbReference>
<reference evidence="7 9" key="3">
    <citation type="journal article" date="2022" name="BMC Genomics">
        <title>Comparative genome analysis of mycobacteria focusing on tRNA and non-coding RNA.</title>
        <authorList>
            <person name="Behra P.R.K."/>
            <person name="Pettersson B.M.F."/>
            <person name="Ramesh M."/>
            <person name="Das S."/>
            <person name="Dasgupta S."/>
            <person name="Kirsebom L.A."/>
        </authorList>
    </citation>
    <scope>NUCLEOTIDE SEQUENCE [LARGE SCALE GENOMIC DNA]</scope>
    <source>
        <strain evidence="7 9">DSM 44677</strain>
    </source>
</reference>
<accession>A0AAX2ZZU3</accession>
<dbReference type="AlphaFoldDB" id="A0AAX2ZZU3"/>
<keyword evidence="2" id="KW-0238">DNA-binding</keyword>
<evidence type="ECO:0000256" key="3">
    <source>
        <dbReference type="ARBA" id="ARBA00023163"/>
    </source>
</evidence>
<dbReference type="PANTHER" id="PTHR44688:SF16">
    <property type="entry name" value="DNA-BINDING TRANSCRIPTIONAL ACTIVATOR DEVR_DOSR"/>
    <property type="match status" value="1"/>
</dbReference>
<dbReference type="SUPFAM" id="SSF52540">
    <property type="entry name" value="P-loop containing nucleoside triphosphate hydrolases"/>
    <property type="match status" value="1"/>
</dbReference>
<dbReference type="Gene3D" id="1.10.10.10">
    <property type="entry name" value="Winged helix-like DNA-binding domain superfamily/Winged helix DNA-binding domain"/>
    <property type="match status" value="1"/>
</dbReference>
<dbReference type="PROSITE" id="PS00622">
    <property type="entry name" value="HTH_LUXR_1"/>
    <property type="match status" value="1"/>
</dbReference>
<evidence type="ECO:0000259" key="5">
    <source>
        <dbReference type="PROSITE" id="PS50043"/>
    </source>
</evidence>
<dbReference type="CDD" id="cd06170">
    <property type="entry name" value="LuxR_C_like"/>
    <property type="match status" value="1"/>
</dbReference>
<keyword evidence="1" id="KW-0805">Transcription regulation</keyword>
<dbReference type="Pfam" id="PF00196">
    <property type="entry name" value="GerE"/>
    <property type="match status" value="1"/>
</dbReference>
<proteinExistence type="predicted"/>
<feature type="compositionally biased region" description="Low complexity" evidence="4">
    <location>
        <begin position="748"/>
        <end position="766"/>
    </location>
</feature>
<dbReference type="NCBIfam" id="NF038181">
    <property type="entry name" value="reg_ATPase_IniR"/>
    <property type="match status" value="1"/>
</dbReference>
<evidence type="ECO:0000313" key="7">
    <source>
        <dbReference type="EMBL" id="UNC00413.1"/>
    </source>
</evidence>
<dbReference type="InterPro" id="IPR000792">
    <property type="entry name" value="Tscrpt_reg_LuxR_C"/>
</dbReference>
<dbReference type="RefSeq" id="WP_097925842.1">
    <property type="nucleotide sequence ID" value="NZ_AP022579.1"/>
</dbReference>
<sequence>MTAPDSAPELPLAARPAIDAVLANPTAPVKLLVSGGIGTGKSTVLAEIREALRQADRVVLTRAPRPDDAPEAAFVIDDAHLLDDSEIDRLAEKVADSSSTVVVASEPLTHRVPLVALATALERENPAVRLGPLTVADVGRVLSTASTAPATQETVRSVLAATAGLPFLLSATAVAEAQADAARFTLLQRLRRLDDDTRDALLILSLSHDLGPDDVAAALRLPSAEASALVDRARAGGLVEPSHDRRFVRMVHESLAQIAGAARHHEIETSLLTSQLELSTLSADLAVRLAEHGLRDDRLAEALAEHAAHNRARPARAARLYRAAVTAGAAAVSTRLADALALAGDCTTAARMADELLASEDPAERATAVRIAASVALHDGGAAQAADLFRWLGSYPDVLVSSAAATCFLAAGDAEAARASSSSDAVGPPTSTARAARSLAEGLVLSLDQPFAVTVARLGQAVTTEYQAGGVAPDTPAALVTLAALHGGDSVRARSVISRAVRAGAAGDEAFSAARHRLLLGWVKMQDGQLGAAGADAAAAEAGEELHRRDALWAAALRTAIARRSGDSGAVQKYWYAAVEVLAEYSIDLFSLLPLGELWVAGARMRQVDRLEHTLAEAWNLLAALGNPVLWSVPLHWAGVHAGILANSPGAVAPHGQALTAAAGQSAFARALANGGRTWLRVLANHVDIDEVTGAARALSQFGLTWDGTRLASQAALQTPDARVSQAMLQLARDLKQTSAVEEVEVASSAAPAGASTQPAPAPASTKLSDREREVAELLLLGMPYRDIGSQLFISAKTVEHHVARIRRRLGAESRTEMISMLRAMLAPQG</sequence>
<protein>
    <submittedName>
        <fullName evidence="7">Helix-turn-helix transcriptional regulator</fullName>
    </submittedName>
    <submittedName>
        <fullName evidence="6">LuxR family transcriptional regulator</fullName>
    </submittedName>
</protein>
<dbReference type="InterPro" id="IPR016032">
    <property type="entry name" value="Sig_transdc_resp-reg_C-effctor"/>
</dbReference>
<organism evidence="7 9">
    <name type="scientific">Mycolicibacterium boenickei</name>
    <dbReference type="NCBI Taxonomy" id="146017"/>
    <lineage>
        <taxon>Bacteria</taxon>
        <taxon>Bacillati</taxon>
        <taxon>Actinomycetota</taxon>
        <taxon>Actinomycetes</taxon>
        <taxon>Mycobacteriales</taxon>
        <taxon>Mycobacteriaceae</taxon>
        <taxon>Mycolicibacterium</taxon>
    </lineage>
</organism>
<reference evidence="6 8" key="1">
    <citation type="journal article" date="2019" name="Emerg. Microbes Infect.">
        <title>Comprehensive subspecies identification of 175 nontuberculous mycobacteria species based on 7547 genomic profiles.</title>
        <authorList>
            <person name="Matsumoto Y."/>
            <person name="Kinjo T."/>
            <person name="Motooka D."/>
            <person name="Nabeya D."/>
            <person name="Jung N."/>
            <person name="Uechi K."/>
            <person name="Horii T."/>
            <person name="Iida T."/>
            <person name="Fujita J."/>
            <person name="Nakamura S."/>
        </authorList>
    </citation>
    <scope>NUCLEOTIDE SEQUENCE [LARGE SCALE GENOMIC DNA]</scope>
    <source>
        <strain evidence="6 8">JCM 15653</strain>
    </source>
</reference>
<dbReference type="InterPro" id="IPR027417">
    <property type="entry name" value="P-loop_NTPase"/>
</dbReference>
<dbReference type="SMART" id="SM00421">
    <property type="entry name" value="HTH_LUXR"/>
    <property type="match status" value="1"/>
</dbReference>
<dbReference type="Proteomes" id="UP000466683">
    <property type="component" value="Chromosome"/>
</dbReference>
<keyword evidence="8" id="KW-1185">Reference proteome</keyword>
<evidence type="ECO:0000256" key="2">
    <source>
        <dbReference type="ARBA" id="ARBA00023125"/>
    </source>
</evidence>
<keyword evidence="3" id="KW-0804">Transcription</keyword>
<evidence type="ECO:0000313" key="6">
    <source>
        <dbReference type="EMBL" id="BBX90162.1"/>
    </source>
</evidence>
<dbReference type="EMBL" id="CP060016">
    <property type="protein sequence ID" value="UNC00413.1"/>
    <property type="molecule type" value="Genomic_DNA"/>
</dbReference>
<dbReference type="EMBL" id="AP022579">
    <property type="protein sequence ID" value="BBX90162.1"/>
    <property type="molecule type" value="Genomic_DNA"/>
</dbReference>
<dbReference type="PANTHER" id="PTHR44688">
    <property type="entry name" value="DNA-BINDING TRANSCRIPTIONAL ACTIVATOR DEVR_DOSR"/>
    <property type="match status" value="1"/>
</dbReference>
<evidence type="ECO:0000313" key="8">
    <source>
        <dbReference type="Proteomes" id="UP000466683"/>
    </source>
</evidence>
<evidence type="ECO:0000256" key="1">
    <source>
        <dbReference type="ARBA" id="ARBA00023015"/>
    </source>
</evidence>
<gene>
    <name evidence="7" type="ORF">H5U98_02910</name>
    <name evidence="6" type="ORF">MBOE_18110</name>
</gene>
<feature type="domain" description="HTH luxR-type" evidence="5">
    <location>
        <begin position="761"/>
        <end position="826"/>
    </location>
</feature>
<name>A0AAX2ZZU3_9MYCO</name>
<reference evidence="6" key="2">
    <citation type="submission" date="2020-02" db="EMBL/GenBank/DDBJ databases">
        <authorList>
            <person name="Matsumoto Y."/>
            <person name="Motooka D."/>
            <person name="Nakamura S."/>
        </authorList>
    </citation>
    <scope>NUCLEOTIDE SEQUENCE</scope>
    <source>
        <strain evidence="6">JCM 15653</strain>
    </source>
</reference>
<dbReference type="InterPro" id="IPR036388">
    <property type="entry name" value="WH-like_DNA-bd_sf"/>
</dbReference>
<dbReference type="PROSITE" id="PS50043">
    <property type="entry name" value="HTH_LUXR_2"/>
    <property type="match status" value="1"/>
</dbReference>
<feature type="region of interest" description="Disordered" evidence="4">
    <location>
        <begin position="748"/>
        <end position="769"/>
    </location>
</feature>
<evidence type="ECO:0000313" key="9">
    <source>
        <dbReference type="Proteomes" id="UP001162885"/>
    </source>
</evidence>
<dbReference type="GO" id="GO:0003677">
    <property type="term" value="F:DNA binding"/>
    <property type="evidence" value="ECO:0007669"/>
    <property type="project" value="UniProtKB-KW"/>
</dbReference>
<evidence type="ECO:0000256" key="4">
    <source>
        <dbReference type="SAM" id="MobiDB-lite"/>
    </source>
</evidence>
<dbReference type="Proteomes" id="UP001162885">
    <property type="component" value="Chromosome"/>
</dbReference>
<dbReference type="PRINTS" id="PR00038">
    <property type="entry name" value="HTHLUXR"/>
</dbReference>